<keyword evidence="1" id="KW-1185">Reference proteome</keyword>
<sequence>MHQATAYGKEEGGVLIKIVKKRRKAERASSTAFEGQYFAVGLVPVDRCYSSNFANFYMHTCYPVLALVLSS</sequence>
<reference evidence="2" key="1">
    <citation type="submission" date="2017-02" db="UniProtKB">
        <authorList>
            <consortium name="WormBaseParasite"/>
        </authorList>
    </citation>
    <scope>IDENTIFICATION</scope>
</reference>
<evidence type="ECO:0000313" key="2">
    <source>
        <dbReference type="WBParaSite" id="SMUV_0000572801-mRNA-1"/>
    </source>
</evidence>
<organism evidence="1 2">
    <name type="scientific">Syphacia muris</name>
    <dbReference type="NCBI Taxonomy" id="451379"/>
    <lineage>
        <taxon>Eukaryota</taxon>
        <taxon>Metazoa</taxon>
        <taxon>Ecdysozoa</taxon>
        <taxon>Nematoda</taxon>
        <taxon>Chromadorea</taxon>
        <taxon>Rhabditida</taxon>
        <taxon>Spirurina</taxon>
        <taxon>Oxyuridomorpha</taxon>
        <taxon>Oxyuroidea</taxon>
        <taxon>Oxyuridae</taxon>
        <taxon>Syphacia</taxon>
    </lineage>
</organism>
<evidence type="ECO:0000313" key="1">
    <source>
        <dbReference type="Proteomes" id="UP000046393"/>
    </source>
</evidence>
<protein>
    <submittedName>
        <fullName evidence="2">Uncharacterized protein</fullName>
    </submittedName>
</protein>
<dbReference type="WBParaSite" id="SMUV_0000572801-mRNA-1">
    <property type="protein sequence ID" value="SMUV_0000572801-mRNA-1"/>
    <property type="gene ID" value="SMUV_0000572801"/>
</dbReference>
<name>A0A0N5AMC4_9BILA</name>
<proteinExistence type="predicted"/>
<accession>A0A0N5AMC4</accession>
<dbReference type="AlphaFoldDB" id="A0A0N5AMC4"/>
<dbReference type="Proteomes" id="UP000046393">
    <property type="component" value="Unplaced"/>
</dbReference>